<dbReference type="CDD" id="cd07344">
    <property type="entry name" value="M48_yhfN_like"/>
    <property type="match status" value="1"/>
</dbReference>
<dbReference type="PANTHER" id="PTHR30399">
    <property type="entry name" value="UNCHARACTERIZED PROTEIN YGJP"/>
    <property type="match status" value="1"/>
</dbReference>
<keyword evidence="3" id="KW-1185">Reference proteome</keyword>
<dbReference type="InterPro" id="IPR002725">
    <property type="entry name" value="YgjP-like_metallopeptidase"/>
</dbReference>
<sequence length="257" mass="28887">MSRLVKERWLELAGSNGQPLLIRIIDVARTRHLRLSLGRDGPRLTKPRWVPLYEAAAFAEHKREWLEAVISEQAQRRPPIDWPQGLPAGAPANLPLRGELIPLHLADAPRPSVVLRGDGLHLALPPRLPAQRQRIAAGQLRTFLEAQMRADVAAMMPAYVERLGRAPTHLRIRPLRSLWGSLSARDHLSLDLALVMAAPAALEYVLVHELAHLFERNHGPDFWALVARLLPDFRDRQQLLRSEGERVKSALALALAR</sequence>
<dbReference type="PANTHER" id="PTHR30399:SF1">
    <property type="entry name" value="UTP PYROPHOSPHATASE"/>
    <property type="match status" value="1"/>
</dbReference>
<organism evidence="2 3">
    <name type="scientific">Pseudofulvimonas gallinarii</name>
    <dbReference type="NCBI Taxonomy" id="634155"/>
    <lineage>
        <taxon>Bacteria</taxon>
        <taxon>Pseudomonadati</taxon>
        <taxon>Pseudomonadota</taxon>
        <taxon>Gammaproteobacteria</taxon>
        <taxon>Lysobacterales</taxon>
        <taxon>Rhodanobacteraceae</taxon>
        <taxon>Pseudofulvimonas</taxon>
    </lineage>
</organism>
<protein>
    <recommendedName>
        <fullName evidence="1">YgjP-like metallopeptidase domain-containing protein</fullName>
    </recommendedName>
</protein>
<dbReference type="Gene3D" id="3.30.2010.10">
    <property type="entry name" value="Metalloproteases ('zincins'), catalytic domain"/>
    <property type="match status" value="1"/>
</dbReference>
<proteinExistence type="predicted"/>
<comment type="caution">
    <text evidence="2">The sequence shown here is derived from an EMBL/GenBank/DDBJ whole genome shotgun (WGS) entry which is preliminary data.</text>
</comment>
<evidence type="ECO:0000313" key="2">
    <source>
        <dbReference type="EMBL" id="TCS96032.1"/>
    </source>
</evidence>
<accession>A0A4R3L8V9</accession>
<dbReference type="Pfam" id="PF01863">
    <property type="entry name" value="YgjP-like"/>
    <property type="match status" value="1"/>
</dbReference>
<dbReference type="Proteomes" id="UP000294599">
    <property type="component" value="Unassembled WGS sequence"/>
</dbReference>
<dbReference type="RefSeq" id="WP_123522851.1">
    <property type="nucleotide sequence ID" value="NZ_JBHLWF010000008.1"/>
</dbReference>
<reference evidence="2 3" key="1">
    <citation type="submission" date="2019-03" db="EMBL/GenBank/DDBJ databases">
        <title>Genomic Encyclopedia of Type Strains, Phase IV (KMG-IV): sequencing the most valuable type-strain genomes for metagenomic binning, comparative biology and taxonomic classification.</title>
        <authorList>
            <person name="Goeker M."/>
        </authorList>
    </citation>
    <scope>NUCLEOTIDE SEQUENCE [LARGE SCALE GENOMIC DNA]</scope>
    <source>
        <strain evidence="2 3">DSM 21944</strain>
    </source>
</reference>
<dbReference type="InterPro" id="IPR053136">
    <property type="entry name" value="UTP_pyrophosphatase-like"/>
</dbReference>
<dbReference type="AlphaFoldDB" id="A0A4R3L8V9"/>
<dbReference type="OrthoDB" id="9811177at2"/>
<evidence type="ECO:0000259" key="1">
    <source>
        <dbReference type="Pfam" id="PF01863"/>
    </source>
</evidence>
<feature type="domain" description="YgjP-like metallopeptidase" evidence="1">
    <location>
        <begin position="31"/>
        <end position="242"/>
    </location>
</feature>
<dbReference type="EMBL" id="SMAF01000017">
    <property type="protein sequence ID" value="TCS96032.1"/>
    <property type="molecule type" value="Genomic_DNA"/>
</dbReference>
<gene>
    <name evidence="2" type="ORF">EDC25_11743</name>
</gene>
<evidence type="ECO:0000313" key="3">
    <source>
        <dbReference type="Proteomes" id="UP000294599"/>
    </source>
</evidence>
<name>A0A4R3L8V9_9GAMM</name>